<dbReference type="SUPFAM" id="SSF103088">
    <property type="entry name" value="OmpA-like"/>
    <property type="match status" value="1"/>
</dbReference>
<dbReference type="Pfam" id="PF12849">
    <property type="entry name" value="PBP_like_2"/>
    <property type="match status" value="1"/>
</dbReference>
<dbReference type="Pfam" id="PF00691">
    <property type="entry name" value="OmpA"/>
    <property type="match status" value="1"/>
</dbReference>
<dbReference type="InterPro" id="IPR050811">
    <property type="entry name" value="Phosphate_ABC_transporter"/>
</dbReference>
<dbReference type="PANTHER" id="PTHR30570:SF1">
    <property type="entry name" value="PHOSPHATE-BINDING PROTEIN PSTS"/>
    <property type="match status" value="1"/>
</dbReference>
<keyword evidence="6" id="KW-1185">Reference proteome</keyword>
<dbReference type="CDD" id="cd07185">
    <property type="entry name" value="OmpA_C-like"/>
    <property type="match status" value="1"/>
</dbReference>
<proteinExistence type="predicted"/>
<dbReference type="Proteomes" id="UP001528040">
    <property type="component" value="Unassembled WGS sequence"/>
</dbReference>
<name>A0ABT4VZ70_9RHOB</name>
<dbReference type="EMBL" id="JAQIIO010000001">
    <property type="protein sequence ID" value="MDA5093025.1"/>
    <property type="molecule type" value="Genomic_DNA"/>
</dbReference>
<gene>
    <name evidence="5" type="ORF">O2N63_02900</name>
</gene>
<organism evidence="5 6">
    <name type="scientific">Aliiroseovarius salicola</name>
    <dbReference type="NCBI Taxonomy" id="3009082"/>
    <lineage>
        <taxon>Bacteria</taxon>
        <taxon>Pseudomonadati</taxon>
        <taxon>Pseudomonadota</taxon>
        <taxon>Alphaproteobacteria</taxon>
        <taxon>Rhodobacterales</taxon>
        <taxon>Paracoccaceae</taxon>
        <taxon>Aliiroseovarius</taxon>
    </lineage>
</organism>
<dbReference type="InterPro" id="IPR036737">
    <property type="entry name" value="OmpA-like_sf"/>
</dbReference>
<evidence type="ECO:0000256" key="3">
    <source>
        <dbReference type="SAM" id="SignalP"/>
    </source>
</evidence>
<dbReference type="SUPFAM" id="SSF53850">
    <property type="entry name" value="Periplasmic binding protein-like II"/>
    <property type="match status" value="1"/>
</dbReference>
<feature type="domain" description="OmpA-like" evidence="4">
    <location>
        <begin position="399"/>
        <end position="519"/>
    </location>
</feature>
<evidence type="ECO:0000256" key="1">
    <source>
        <dbReference type="ARBA" id="ARBA00022729"/>
    </source>
</evidence>
<evidence type="ECO:0000313" key="5">
    <source>
        <dbReference type="EMBL" id="MDA5093025.1"/>
    </source>
</evidence>
<keyword evidence="2" id="KW-0472">Membrane</keyword>
<evidence type="ECO:0000259" key="4">
    <source>
        <dbReference type="PROSITE" id="PS51123"/>
    </source>
</evidence>
<dbReference type="PANTHER" id="PTHR30570">
    <property type="entry name" value="PERIPLASMIC PHOSPHATE BINDING COMPONENT OF PHOSPHATE ABC TRANSPORTER"/>
    <property type="match status" value="1"/>
</dbReference>
<dbReference type="RefSeq" id="WP_271052611.1">
    <property type="nucleotide sequence ID" value="NZ_JAQIIO010000001.1"/>
</dbReference>
<protein>
    <submittedName>
        <fullName evidence="5">Phosphate ABC transporter substrate-binding/OmpA family protein</fullName>
    </submittedName>
</protein>
<sequence length="519" mass="56135">MNYLRAAICAALFLAWQGGHAKAEDISLIARDGSITLSGNLIGYDGEFYRIETEYGILTVDGSGVRCEGPGCPNLGAYVADLVISGAHELGAILMPALVEGFALRQGYALKREEQQAGRVQYTLYEGDAGQKAAQITIQLGSSNEGFADLLGHKADIVLSQREVNSRERVMAYEAGLGDLNSRRQERVLALNGLVPVVSPGNPVRRLSMSQLAAIYAGKITSWQELGGEDAPITPYLQAEGTGFAPIFEKKVISAQGTRLSDRVVRVQSDAALLDAVVRDPFGLGIAPYTRQGNNEIVQLSGRCGFGVDATELAIKAEDYPLTTPIYLYLPELRLPQLGRELLTYLRSEAAQLVTRRAGYVDQAMSVVPLSHQGDRLANAIAMAGDEITLEELQRLSRFVTRQSRLSLTFRFEGGSTYLDAPSRSNVTLLARALEAGRFDGRKMSFVGFSDGQGAAAQNLNLSRKRADAVRQAVLAEAEGLDTTRVALGVEAFGEALPMACDESAWGRGVNRRVEIWLD</sequence>
<reference evidence="5 6" key="1">
    <citation type="submission" date="2023-01" db="EMBL/GenBank/DDBJ databases">
        <authorList>
            <person name="Yoon J.-W."/>
        </authorList>
    </citation>
    <scope>NUCLEOTIDE SEQUENCE [LARGE SCALE GENOMIC DNA]</scope>
    <source>
        <strain evidence="5 6">KMU-50</strain>
    </source>
</reference>
<dbReference type="InterPro" id="IPR024370">
    <property type="entry name" value="PBP_domain"/>
</dbReference>
<evidence type="ECO:0000256" key="2">
    <source>
        <dbReference type="PROSITE-ProRule" id="PRU00473"/>
    </source>
</evidence>
<accession>A0ABT4VZ70</accession>
<dbReference type="InterPro" id="IPR006665">
    <property type="entry name" value="OmpA-like"/>
</dbReference>
<dbReference type="Gene3D" id="3.40.190.10">
    <property type="entry name" value="Periplasmic binding protein-like II"/>
    <property type="match status" value="2"/>
</dbReference>
<keyword evidence="1 3" id="KW-0732">Signal</keyword>
<dbReference type="Gene3D" id="3.30.1330.60">
    <property type="entry name" value="OmpA-like domain"/>
    <property type="match status" value="1"/>
</dbReference>
<evidence type="ECO:0000313" key="6">
    <source>
        <dbReference type="Proteomes" id="UP001528040"/>
    </source>
</evidence>
<feature type="chain" id="PRO_5047530636" evidence="3">
    <location>
        <begin position="22"/>
        <end position="519"/>
    </location>
</feature>
<dbReference type="PROSITE" id="PS51123">
    <property type="entry name" value="OMPA_2"/>
    <property type="match status" value="1"/>
</dbReference>
<comment type="caution">
    <text evidence="5">The sequence shown here is derived from an EMBL/GenBank/DDBJ whole genome shotgun (WGS) entry which is preliminary data.</text>
</comment>
<feature type="signal peptide" evidence="3">
    <location>
        <begin position="1"/>
        <end position="21"/>
    </location>
</feature>